<dbReference type="Proteomes" id="UP001611383">
    <property type="component" value="Chromosome"/>
</dbReference>
<evidence type="ECO:0000256" key="1">
    <source>
        <dbReference type="SAM" id="SignalP"/>
    </source>
</evidence>
<reference evidence="2 3" key="1">
    <citation type="submission" date="2019-08" db="EMBL/GenBank/DDBJ databases">
        <title>Archangium and Cystobacter genomes.</title>
        <authorList>
            <person name="Chen I.-C.K."/>
            <person name="Wielgoss S."/>
        </authorList>
    </citation>
    <scope>NUCLEOTIDE SEQUENCE [LARGE SCALE GENOMIC DNA]</scope>
    <source>
        <strain evidence="2 3">Cbm 6</strain>
    </source>
</reference>
<sequence>MQLRRMTGVLVVLSAMGLALTACKGGIDLSCSVDKDCLESELCHPDEKVCMQMCRTADDCPESADTCEPLTEANTPKVCKCKNPEGCRDGTSP</sequence>
<protein>
    <recommendedName>
        <fullName evidence="4">Lipoprotein</fullName>
    </recommendedName>
</protein>
<dbReference type="PROSITE" id="PS51257">
    <property type="entry name" value="PROKAR_LIPOPROTEIN"/>
    <property type="match status" value="1"/>
</dbReference>
<keyword evidence="3" id="KW-1185">Reference proteome</keyword>
<accession>A0ABY9WI30</accession>
<organism evidence="2 3">
    <name type="scientific">Archangium minus</name>
    <dbReference type="NCBI Taxonomy" id="83450"/>
    <lineage>
        <taxon>Bacteria</taxon>
        <taxon>Pseudomonadati</taxon>
        <taxon>Myxococcota</taxon>
        <taxon>Myxococcia</taxon>
        <taxon>Myxococcales</taxon>
        <taxon>Cystobacterineae</taxon>
        <taxon>Archangiaceae</taxon>
        <taxon>Archangium</taxon>
    </lineage>
</organism>
<dbReference type="RefSeq" id="WP_395814343.1">
    <property type="nucleotide sequence ID" value="NZ_CP043494.1"/>
</dbReference>
<gene>
    <name evidence="2" type="ORF">F0U60_04475</name>
</gene>
<feature type="chain" id="PRO_5045702129" description="Lipoprotein" evidence="1">
    <location>
        <begin position="22"/>
        <end position="93"/>
    </location>
</feature>
<evidence type="ECO:0000313" key="3">
    <source>
        <dbReference type="Proteomes" id="UP001611383"/>
    </source>
</evidence>
<evidence type="ECO:0008006" key="4">
    <source>
        <dbReference type="Google" id="ProtNLM"/>
    </source>
</evidence>
<dbReference type="EMBL" id="CP043494">
    <property type="protein sequence ID" value="WNG43435.1"/>
    <property type="molecule type" value="Genomic_DNA"/>
</dbReference>
<feature type="signal peptide" evidence="1">
    <location>
        <begin position="1"/>
        <end position="21"/>
    </location>
</feature>
<name>A0ABY9WI30_9BACT</name>
<evidence type="ECO:0000313" key="2">
    <source>
        <dbReference type="EMBL" id="WNG43435.1"/>
    </source>
</evidence>
<keyword evidence="1" id="KW-0732">Signal</keyword>
<proteinExistence type="predicted"/>